<comment type="caution">
    <text evidence="1">The sequence shown here is derived from an EMBL/GenBank/DDBJ whole genome shotgun (WGS) entry which is preliminary data.</text>
</comment>
<dbReference type="Proteomes" id="UP000527143">
    <property type="component" value="Unassembled WGS sequence"/>
</dbReference>
<dbReference type="RefSeq" id="WP_246352290.1">
    <property type="nucleotide sequence ID" value="NZ_JACIJF010000004.1"/>
</dbReference>
<protein>
    <submittedName>
        <fullName evidence="1">Uncharacterized protein</fullName>
    </submittedName>
</protein>
<sequence length="170" mass="18142">MHNETDMAIVTHGWTPMPRPNRHLTAMAKAVARLARPLLPDESGLLMGLELNASDSLRLIWWKRDDLSVVAQINAQPEGFCPADTEEGALQEAAFDLLEYLGGRWPNPPETLGVITDGTGVAFSSDHPQPSASGWLMRHVGGAAPLLAIVPLDSQGSCALLACPATGGFH</sequence>
<accession>A0A840YFN7</accession>
<reference evidence="1 2" key="1">
    <citation type="submission" date="2020-08" db="EMBL/GenBank/DDBJ databases">
        <title>Genomic Encyclopedia of Type Strains, Phase IV (KMG-IV): sequencing the most valuable type-strain genomes for metagenomic binning, comparative biology and taxonomic classification.</title>
        <authorList>
            <person name="Goeker M."/>
        </authorList>
    </citation>
    <scope>NUCLEOTIDE SEQUENCE [LARGE SCALE GENOMIC DNA]</scope>
    <source>
        <strain evidence="1 2">DSM 26736</strain>
    </source>
</reference>
<keyword evidence="2" id="KW-1185">Reference proteome</keyword>
<gene>
    <name evidence="1" type="ORF">FHT02_002020</name>
</gene>
<dbReference type="AlphaFoldDB" id="A0A840YFN7"/>
<proteinExistence type="predicted"/>
<evidence type="ECO:0000313" key="1">
    <source>
        <dbReference type="EMBL" id="MBB5710789.1"/>
    </source>
</evidence>
<dbReference type="EMBL" id="JACIJF010000004">
    <property type="protein sequence ID" value="MBB5710789.1"/>
    <property type="molecule type" value="Genomic_DNA"/>
</dbReference>
<evidence type="ECO:0000313" key="2">
    <source>
        <dbReference type="Proteomes" id="UP000527143"/>
    </source>
</evidence>
<organism evidence="1 2">
    <name type="scientific">Sphingomonas xinjiangensis</name>
    <dbReference type="NCBI Taxonomy" id="643568"/>
    <lineage>
        <taxon>Bacteria</taxon>
        <taxon>Pseudomonadati</taxon>
        <taxon>Pseudomonadota</taxon>
        <taxon>Alphaproteobacteria</taxon>
        <taxon>Sphingomonadales</taxon>
        <taxon>Sphingomonadaceae</taxon>
        <taxon>Sphingomonas</taxon>
    </lineage>
</organism>
<name>A0A840YFN7_9SPHN</name>